<keyword evidence="1" id="KW-0812">Transmembrane</keyword>
<feature type="transmembrane region" description="Helical" evidence="1">
    <location>
        <begin position="12"/>
        <end position="33"/>
    </location>
</feature>
<evidence type="ECO:0000313" key="2">
    <source>
        <dbReference type="EMBL" id="GIP54404.1"/>
    </source>
</evidence>
<evidence type="ECO:0000256" key="1">
    <source>
        <dbReference type="SAM" id="Phobius"/>
    </source>
</evidence>
<protein>
    <submittedName>
        <fullName evidence="2">Uncharacterized protein</fullName>
    </submittedName>
</protein>
<gene>
    <name evidence="2" type="ORF">J42TS3_34390</name>
</gene>
<evidence type="ECO:0000313" key="3">
    <source>
        <dbReference type="Proteomes" id="UP000679992"/>
    </source>
</evidence>
<sequence length="39" mass="4524">MKSFSKLEKVVVFSLLGFAVLFMIGFFLFWFVISRAVSM</sequence>
<organism evidence="2 3">
    <name type="scientific">Paenibacillus vini</name>
    <dbReference type="NCBI Taxonomy" id="1476024"/>
    <lineage>
        <taxon>Bacteria</taxon>
        <taxon>Bacillati</taxon>
        <taxon>Bacillota</taxon>
        <taxon>Bacilli</taxon>
        <taxon>Bacillales</taxon>
        <taxon>Paenibacillaceae</taxon>
        <taxon>Paenibacillus</taxon>
    </lineage>
</organism>
<dbReference type="Proteomes" id="UP000679992">
    <property type="component" value="Unassembled WGS sequence"/>
</dbReference>
<dbReference type="EMBL" id="BOSL01000011">
    <property type="protein sequence ID" value="GIP54404.1"/>
    <property type="molecule type" value="Genomic_DNA"/>
</dbReference>
<name>A0ABQ4MEH1_9BACL</name>
<reference evidence="2 3" key="1">
    <citation type="submission" date="2021-03" db="EMBL/GenBank/DDBJ databases">
        <title>Antimicrobial resistance genes in bacteria isolated from Japanese honey, and their potential for conferring macrolide and lincosamide resistance in the American foulbrood pathogen Paenibacillus larvae.</title>
        <authorList>
            <person name="Okamoto M."/>
            <person name="Kumagai M."/>
            <person name="Kanamori H."/>
            <person name="Takamatsu D."/>
        </authorList>
    </citation>
    <scope>NUCLEOTIDE SEQUENCE [LARGE SCALE GENOMIC DNA]</scope>
    <source>
        <strain evidence="2 3">J42TS3</strain>
    </source>
</reference>
<comment type="caution">
    <text evidence="2">The sequence shown here is derived from an EMBL/GenBank/DDBJ whole genome shotgun (WGS) entry which is preliminary data.</text>
</comment>
<proteinExistence type="predicted"/>
<keyword evidence="3" id="KW-1185">Reference proteome</keyword>
<keyword evidence="1" id="KW-1133">Transmembrane helix</keyword>
<keyword evidence="1" id="KW-0472">Membrane</keyword>
<accession>A0ABQ4MEH1</accession>